<organism evidence="1">
    <name type="scientific">marine sediment metagenome</name>
    <dbReference type="NCBI Taxonomy" id="412755"/>
    <lineage>
        <taxon>unclassified sequences</taxon>
        <taxon>metagenomes</taxon>
        <taxon>ecological metagenomes</taxon>
    </lineage>
</organism>
<sequence>MKSKGFKKLKKEIEELSDYDRGFFADFYTGYIHGIYDSDQYGRITEEEGMELEDLFEIKE</sequence>
<protein>
    <submittedName>
        <fullName evidence="1">Uncharacterized protein</fullName>
    </submittedName>
</protein>
<evidence type="ECO:0000313" key="1">
    <source>
        <dbReference type="EMBL" id="GAG89422.1"/>
    </source>
</evidence>
<accession>X1C7Y9</accession>
<dbReference type="EMBL" id="BART01011897">
    <property type="protein sequence ID" value="GAG89422.1"/>
    <property type="molecule type" value="Genomic_DNA"/>
</dbReference>
<proteinExistence type="predicted"/>
<comment type="caution">
    <text evidence="1">The sequence shown here is derived from an EMBL/GenBank/DDBJ whole genome shotgun (WGS) entry which is preliminary data.</text>
</comment>
<gene>
    <name evidence="1" type="ORF">S01H4_25102</name>
</gene>
<name>X1C7Y9_9ZZZZ</name>
<reference evidence="1" key="1">
    <citation type="journal article" date="2014" name="Front. Microbiol.">
        <title>High frequency of phylogenetically diverse reductive dehalogenase-homologous genes in deep subseafloor sedimentary metagenomes.</title>
        <authorList>
            <person name="Kawai M."/>
            <person name="Futagami T."/>
            <person name="Toyoda A."/>
            <person name="Takaki Y."/>
            <person name="Nishi S."/>
            <person name="Hori S."/>
            <person name="Arai W."/>
            <person name="Tsubouchi T."/>
            <person name="Morono Y."/>
            <person name="Uchiyama I."/>
            <person name="Ito T."/>
            <person name="Fujiyama A."/>
            <person name="Inagaki F."/>
            <person name="Takami H."/>
        </authorList>
    </citation>
    <scope>NUCLEOTIDE SEQUENCE</scope>
    <source>
        <strain evidence="1">Expedition CK06-06</strain>
    </source>
</reference>
<dbReference type="AlphaFoldDB" id="X1C7Y9"/>